<feature type="region of interest" description="Disordered" evidence="1">
    <location>
        <begin position="438"/>
        <end position="478"/>
    </location>
</feature>
<dbReference type="Proteomes" id="UP001275084">
    <property type="component" value="Unassembled WGS sequence"/>
</dbReference>
<gene>
    <name evidence="2" type="ORF">B0T25DRAFT_282026</name>
</gene>
<feature type="compositionally biased region" description="Basic and acidic residues" evidence="1">
    <location>
        <begin position="351"/>
        <end position="373"/>
    </location>
</feature>
<dbReference type="EMBL" id="JAUIQD010000006">
    <property type="protein sequence ID" value="KAK3346605.1"/>
    <property type="molecule type" value="Genomic_DNA"/>
</dbReference>
<feature type="region of interest" description="Disordered" evidence="1">
    <location>
        <begin position="598"/>
        <end position="705"/>
    </location>
</feature>
<feature type="region of interest" description="Disordered" evidence="1">
    <location>
        <begin position="351"/>
        <end position="377"/>
    </location>
</feature>
<protein>
    <submittedName>
        <fullName evidence="2">Uncharacterized protein</fullName>
    </submittedName>
</protein>
<feature type="compositionally biased region" description="Low complexity" evidence="1">
    <location>
        <begin position="671"/>
        <end position="681"/>
    </location>
</feature>
<feature type="compositionally biased region" description="Low complexity" evidence="1">
    <location>
        <begin position="456"/>
        <end position="478"/>
    </location>
</feature>
<feature type="compositionally biased region" description="Polar residues" evidence="1">
    <location>
        <begin position="442"/>
        <end position="455"/>
    </location>
</feature>
<evidence type="ECO:0000313" key="2">
    <source>
        <dbReference type="EMBL" id="KAK3346605.1"/>
    </source>
</evidence>
<reference evidence="2" key="1">
    <citation type="journal article" date="2023" name="Mol. Phylogenet. Evol.">
        <title>Genome-scale phylogeny and comparative genomics of the fungal order Sordariales.</title>
        <authorList>
            <person name="Hensen N."/>
            <person name="Bonometti L."/>
            <person name="Westerberg I."/>
            <person name="Brannstrom I.O."/>
            <person name="Guillou S."/>
            <person name="Cros-Aarteil S."/>
            <person name="Calhoun S."/>
            <person name="Haridas S."/>
            <person name="Kuo A."/>
            <person name="Mondo S."/>
            <person name="Pangilinan J."/>
            <person name="Riley R."/>
            <person name="LaButti K."/>
            <person name="Andreopoulos B."/>
            <person name="Lipzen A."/>
            <person name="Chen C."/>
            <person name="Yan M."/>
            <person name="Daum C."/>
            <person name="Ng V."/>
            <person name="Clum A."/>
            <person name="Steindorff A."/>
            <person name="Ohm R.A."/>
            <person name="Martin F."/>
            <person name="Silar P."/>
            <person name="Natvig D.O."/>
            <person name="Lalanne C."/>
            <person name="Gautier V."/>
            <person name="Ament-Velasquez S.L."/>
            <person name="Kruys A."/>
            <person name="Hutchinson M.I."/>
            <person name="Powell A.J."/>
            <person name="Barry K."/>
            <person name="Miller A.N."/>
            <person name="Grigoriev I.V."/>
            <person name="Debuchy R."/>
            <person name="Gladieux P."/>
            <person name="Hiltunen Thoren M."/>
            <person name="Johannesson H."/>
        </authorList>
    </citation>
    <scope>NUCLEOTIDE SEQUENCE</scope>
    <source>
        <strain evidence="2">CBS 955.72</strain>
    </source>
</reference>
<evidence type="ECO:0000313" key="3">
    <source>
        <dbReference type="Proteomes" id="UP001275084"/>
    </source>
</evidence>
<dbReference type="AlphaFoldDB" id="A0AAJ0HC44"/>
<name>A0AAJ0HC44_9PEZI</name>
<reference evidence="2" key="2">
    <citation type="submission" date="2023-06" db="EMBL/GenBank/DDBJ databases">
        <authorList>
            <consortium name="Lawrence Berkeley National Laboratory"/>
            <person name="Haridas S."/>
            <person name="Hensen N."/>
            <person name="Bonometti L."/>
            <person name="Westerberg I."/>
            <person name="Brannstrom I.O."/>
            <person name="Guillou S."/>
            <person name="Cros-Aarteil S."/>
            <person name="Calhoun S."/>
            <person name="Kuo A."/>
            <person name="Mondo S."/>
            <person name="Pangilinan J."/>
            <person name="Riley R."/>
            <person name="Labutti K."/>
            <person name="Andreopoulos B."/>
            <person name="Lipzen A."/>
            <person name="Chen C."/>
            <person name="Yanf M."/>
            <person name="Daum C."/>
            <person name="Ng V."/>
            <person name="Clum A."/>
            <person name="Steindorff A."/>
            <person name="Ohm R."/>
            <person name="Martin F."/>
            <person name="Silar P."/>
            <person name="Natvig D."/>
            <person name="Lalanne C."/>
            <person name="Gautier V."/>
            <person name="Ament-Velasquez S.L."/>
            <person name="Kruys A."/>
            <person name="Hutchinson M.I."/>
            <person name="Powell A.J."/>
            <person name="Barry K."/>
            <person name="Miller A.N."/>
            <person name="Grigoriev I.V."/>
            <person name="Debuchy R."/>
            <person name="Gladieux P."/>
            <person name="Thoren M.H."/>
            <person name="Johannesson H."/>
        </authorList>
    </citation>
    <scope>NUCLEOTIDE SEQUENCE</scope>
    <source>
        <strain evidence="2">CBS 955.72</strain>
    </source>
</reference>
<feature type="compositionally biased region" description="Low complexity" evidence="1">
    <location>
        <begin position="619"/>
        <end position="637"/>
    </location>
</feature>
<feature type="compositionally biased region" description="Low complexity" evidence="1">
    <location>
        <begin position="646"/>
        <end position="657"/>
    </location>
</feature>
<comment type="caution">
    <text evidence="2">The sequence shown here is derived from an EMBL/GenBank/DDBJ whole genome shotgun (WGS) entry which is preliminary data.</text>
</comment>
<evidence type="ECO:0000256" key="1">
    <source>
        <dbReference type="SAM" id="MobiDB-lite"/>
    </source>
</evidence>
<proteinExistence type="predicted"/>
<accession>A0AAJ0HC44</accession>
<sequence>MYHTGNKMLWKYRLPKEQPSDMAPKSSKIRKHRKSSQDSPSGFLRSPLTPRNDRASFSSSGLESTSSNSSTSSMLDDPPPWDRSVDVVWNRRISTEDKMEWDDELAFQENCVRLAGESAILFRDGSSSSSDSQEGVLGTRKWVGAGKRAEVSGKDNGPYFKLPDRVRFMIAKHIVGSHDSGKAIRMNSPSFLEPIWPVNHAGAESERMWSTEYFDSLRKVLALLRGYTAVCFAMRIDILTTLFLTRRFHVAYSPFVTMATQPAAVLFMDRFGPLMKWITLEVDLSRLGGHWHPSAACMDMDKNLVRVRTLLASFAERQLTRTGASTVQSLVVLVRRYYGFRPLLERTARGSKDSERANLGDKPNESEQVARFEEDGEDAVLVRTDEARTPYCSDKHLSVLDPIMLLEGLVDSLCIVGTNKAYAHQLILALWGRDGPMPPSSPFHSRQPSNASTHLTSSTTPTPTAVLRTDASSTTSSSLTARDVGKHCQYRTPSCAYPFTPGQRSVVDYGPPRGLRVIKHVTDPRKWRGLYGCALSPNVAVTEVVREDGAVRYKVGGKGASLPVCGLLATTGPSGATPVASVKVSRIGMVSGVGGVGRSCPGAVPQSTGQGGIRTWRMSAGSTSTAEGSEGSGSASGVATPVPGASPHRPSPSRIPILKNRSPSNKPPPGSASAEYSSGSSEAEDENTPRAGLHPGAPGRQRWRIMTKASREVLSKSIFGRKP</sequence>
<feature type="region of interest" description="Disordered" evidence="1">
    <location>
        <begin position="1"/>
        <end position="81"/>
    </location>
</feature>
<keyword evidence="3" id="KW-1185">Reference proteome</keyword>
<organism evidence="2 3">
    <name type="scientific">Lasiosphaeria hispida</name>
    <dbReference type="NCBI Taxonomy" id="260671"/>
    <lineage>
        <taxon>Eukaryota</taxon>
        <taxon>Fungi</taxon>
        <taxon>Dikarya</taxon>
        <taxon>Ascomycota</taxon>
        <taxon>Pezizomycotina</taxon>
        <taxon>Sordariomycetes</taxon>
        <taxon>Sordariomycetidae</taxon>
        <taxon>Sordariales</taxon>
        <taxon>Lasiosphaeriaceae</taxon>
        <taxon>Lasiosphaeria</taxon>
    </lineage>
</organism>
<feature type="compositionally biased region" description="Low complexity" evidence="1">
    <location>
        <begin position="56"/>
        <end position="73"/>
    </location>
</feature>